<evidence type="ECO:0000256" key="1">
    <source>
        <dbReference type="ARBA" id="ARBA00023242"/>
    </source>
</evidence>
<proteinExistence type="predicted"/>
<dbReference type="CDD" id="cd00067">
    <property type="entry name" value="GAL4"/>
    <property type="match status" value="1"/>
</dbReference>
<keyword evidence="1" id="KW-0539">Nucleus</keyword>
<gene>
    <name evidence="4" type="ORF">SLS56_000631</name>
</gene>
<organism evidence="4 5">
    <name type="scientific">Neofusicoccum ribis</name>
    <dbReference type="NCBI Taxonomy" id="45134"/>
    <lineage>
        <taxon>Eukaryota</taxon>
        <taxon>Fungi</taxon>
        <taxon>Dikarya</taxon>
        <taxon>Ascomycota</taxon>
        <taxon>Pezizomycotina</taxon>
        <taxon>Dothideomycetes</taxon>
        <taxon>Dothideomycetes incertae sedis</taxon>
        <taxon>Botryosphaeriales</taxon>
        <taxon>Botryosphaeriaceae</taxon>
        <taxon>Neofusicoccum</taxon>
    </lineage>
</organism>
<evidence type="ECO:0000313" key="5">
    <source>
        <dbReference type="Proteomes" id="UP001521116"/>
    </source>
</evidence>
<evidence type="ECO:0000313" key="4">
    <source>
        <dbReference type="EMBL" id="KAL1637493.1"/>
    </source>
</evidence>
<protein>
    <recommendedName>
        <fullName evidence="3">Zn(2)-C6 fungal-type domain-containing protein</fullName>
    </recommendedName>
</protein>
<accession>A0ABR3TD62</accession>
<feature type="compositionally biased region" description="Low complexity" evidence="2">
    <location>
        <begin position="586"/>
        <end position="604"/>
    </location>
</feature>
<sequence length="654" mass="72766">MPETTSKRPRGSYSKLICYHCRTRKIKCVLPDDVTVQLSGTPQPAGKECKRCQQKGLECVVDHTTLGRPAQKRIRPDAGNSGSLLTSESSAGVEEFLLWNPQEVGETVIPTRQRAAPSNSEMLFCPYIPELASIRQRCVSSNDTESKASHALFSLLCLISLDVPSDRTAVYRHLQTDLKSIVFHYGQDLIFRISKDRHAVLFLELISEYKPLALVVSQSTAALSVRGDLYVTLAKRTALQVNLDTAATTLRDLLDTKNTHNLDQVLLETLQWCNITMLEAEEEAYFKSPHRSNRSATSMVFALETLKLALTLRLMPPKAYFLYHRLTSRSQLSHAVSQATRHWKSLDKLADIIVDHEARCKEENEEVKVALHHLFEEKGRSEEAFILSQLCDMDIHNRHADIVGTVMFYGVMSGAHSAANQDINPEKAVQISEHIVRRLKEHDESDPARPPIRIFLEKFGASRMDDLERSLTGFISLAADARLAGVPFAGPARHLSAEILFRCKDVVENNAARLKGWGAMHERVDTQLILFQECARRLEAMQVGADGPDANAQGSLCAASAKMIRSLHQIMAGWRRGVAEKQRRQVGSSTSSGPPASAVVEAGEGSSGVGSGFSTEFDDSLSGDLFSDWSNWPQVDALDFTQLCTEEFSWEFLQ</sequence>
<dbReference type="InterPro" id="IPR001138">
    <property type="entry name" value="Zn2Cys6_DnaBD"/>
</dbReference>
<feature type="domain" description="Zn(2)-C6 fungal-type" evidence="3">
    <location>
        <begin position="17"/>
        <end position="61"/>
    </location>
</feature>
<dbReference type="Gene3D" id="4.10.240.10">
    <property type="entry name" value="Zn(2)-C6 fungal-type DNA-binding domain"/>
    <property type="match status" value="1"/>
</dbReference>
<name>A0ABR3TD62_9PEZI</name>
<evidence type="ECO:0000256" key="2">
    <source>
        <dbReference type="SAM" id="MobiDB-lite"/>
    </source>
</evidence>
<evidence type="ECO:0000259" key="3">
    <source>
        <dbReference type="PROSITE" id="PS50048"/>
    </source>
</evidence>
<dbReference type="PROSITE" id="PS50048">
    <property type="entry name" value="ZN2_CY6_FUNGAL_2"/>
    <property type="match status" value="1"/>
</dbReference>
<dbReference type="InterPro" id="IPR036864">
    <property type="entry name" value="Zn2-C6_fun-type_DNA-bd_sf"/>
</dbReference>
<dbReference type="EMBL" id="JAJVDC020000003">
    <property type="protein sequence ID" value="KAL1637493.1"/>
    <property type="molecule type" value="Genomic_DNA"/>
</dbReference>
<dbReference type="SUPFAM" id="SSF57701">
    <property type="entry name" value="Zn2/Cys6 DNA-binding domain"/>
    <property type="match status" value="1"/>
</dbReference>
<dbReference type="Proteomes" id="UP001521116">
    <property type="component" value="Unassembled WGS sequence"/>
</dbReference>
<reference evidence="4 5" key="1">
    <citation type="submission" date="2024-02" db="EMBL/GenBank/DDBJ databases">
        <title>De novo assembly and annotation of 12 fungi associated with fruit tree decline syndrome in Ontario, Canada.</title>
        <authorList>
            <person name="Sulman M."/>
            <person name="Ellouze W."/>
            <person name="Ilyukhin E."/>
        </authorList>
    </citation>
    <scope>NUCLEOTIDE SEQUENCE [LARGE SCALE GENOMIC DNA]</scope>
    <source>
        <strain evidence="4 5">M1-105</strain>
    </source>
</reference>
<feature type="region of interest" description="Disordered" evidence="2">
    <location>
        <begin position="581"/>
        <end position="613"/>
    </location>
</feature>
<keyword evidence="5" id="KW-1185">Reference proteome</keyword>
<comment type="caution">
    <text evidence="4">The sequence shown here is derived from an EMBL/GenBank/DDBJ whole genome shotgun (WGS) entry which is preliminary data.</text>
</comment>